<reference evidence="1" key="1">
    <citation type="submission" date="2021-02" db="EMBL/GenBank/DDBJ databases">
        <authorList>
            <person name="Dougan E. K."/>
            <person name="Rhodes N."/>
            <person name="Thang M."/>
            <person name="Chan C."/>
        </authorList>
    </citation>
    <scope>NUCLEOTIDE SEQUENCE</scope>
</reference>
<feature type="non-terminal residue" evidence="1">
    <location>
        <position position="159"/>
    </location>
</feature>
<comment type="caution">
    <text evidence="1">The sequence shown here is derived from an EMBL/GenBank/DDBJ whole genome shotgun (WGS) entry which is preliminary data.</text>
</comment>
<dbReference type="OrthoDB" id="10600466at2759"/>
<evidence type="ECO:0000313" key="1">
    <source>
        <dbReference type="EMBL" id="CAE8581736.1"/>
    </source>
</evidence>
<dbReference type="AlphaFoldDB" id="A0A813D7U8"/>
<organism evidence="1 3">
    <name type="scientific">Polarella glacialis</name>
    <name type="common">Dinoflagellate</name>
    <dbReference type="NCBI Taxonomy" id="89957"/>
    <lineage>
        <taxon>Eukaryota</taxon>
        <taxon>Sar</taxon>
        <taxon>Alveolata</taxon>
        <taxon>Dinophyceae</taxon>
        <taxon>Suessiales</taxon>
        <taxon>Suessiaceae</taxon>
        <taxon>Polarella</taxon>
    </lineage>
</organism>
<dbReference type="Proteomes" id="UP000626109">
    <property type="component" value="Unassembled WGS sequence"/>
</dbReference>
<proteinExistence type="predicted"/>
<dbReference type="EMBL" id="CAJNNV010000178">
    <property type="protein sequence ID" value="CAE8581736.1"/>
    <property type="molecule type" value="Genomic_DNA"/>
</dbReference>
<dbReference type="EMBL" id="CAJNNW010037406">
    <property type="protein sequence ID" value="CAE8741596.1"/>
    <property type="molecule type" value="Genomic_DNA"/>
</dbReference>
<protein>
    <submittedName>
        <fullName evidence="1">Uncharacterized protein</fullName>
    </submittedName>
</protein>
<dbReference type="Proteomes" id="UP000654075">
    <property type="component" value="Unassembled WGS sequence"/>
</dbReference>
<evidence type="ECO:0000313" key="2">
    <source>
        <dbReference type="EMBL" id="CAE8741596.1"/>
    </source>
</evidence>
<accession>A0A813D7U8</accession>
<name>A0A813D7U8_POLGL</name>
<sequence length="159" mass="17561">LTRASNPSNYTFAQGSLISSPKLALFRAPVPLFALQDSECTWRPQPSFLLGGSATQIFQLPQVGSSVSELPAIAPPGGVGRDFILPGLEDNLLEIGEGEGTSDPAPLQCNQQWYRIIKGQRNAIKVIENASMADCGPRKKHWRWYRDRRIAMRKKKGVI</sequence>
<keyword evidence="3" id="KW-1185">Reference proteome</keyword>
<evidence type="ECO:0000313" key="3">
    <source>
        <dbReference type="Proteomes" id="UP000654075"/>
    </source>
</evidence>
<gene>
    <name evidence="1" type="ORF">PGLA1383_LOCUS749</name>
    <name evidence="2" type="ORF">PGLA2088_LOCUS50563</name>
</gene>